<reference evidence="1 2" key="1">
    <citation type="journal article" date="2018" name="Mol. Biol. Evol.">
        <title>Broad Genomic Sampling Reveals a Smut Pathogenic Ancestry of the Fungal Clade Ustilaginomycotina.</title>
        <authorList>
            <person name="Kijpornyongpan T."/>
            <person name="Mondo S.J."/>
            <person name="Barry K."/>
            <person name="Sandor L."/>
            <person name="Lee J."/>
            <person name="Lipzen A."/>
            <person name="Pangilinan J."/>
            <person name="LaButti K."/>
            <person name="Hainaut M."/>
            <person name="Henrissat B."/>
            <person name="Grigoriev I.V."/>
            <person name="Spatafora J.W."/>
            <person name="Aime M.C."/>
        </authorList>
    </citation>
    <scope>NUCLEOTIDE SEQUENCE [LARGE SCALE GENOMIC DNA]</scope>
    <source>
        <strain evidence="1 2">MCA 3882</strain>
    </source>
</reference>
<dbReference type="Proteomes" id="UP000245771">
    <property type="component" value="Unassembled WGS sequence"/>
</dbReference>
<keyword evidence="2" id="KW-1185">Reference proteome</keyword>
<dbReference type="STRING" id="1280837.A0A316V895"/>
<evidence type="ECO:0000313" key="2">
    <source>
        <dbReference type="Proteomes" id="UP000245771"/>
    </source>
</evidence>
<dbReference type="InParanoid" id="A0A316V895"/>
<dbReference type="AlphaFoldDB" id="A0A316V895"/>
<name>A0A316V895_9BASI</name>
<dbReference type="GeneID" id="37018454"/>
<accession>A0A316V895</accession>
<sequence length="407" mass="45235">MIAASFLASFGPFAGIIDSTSKADQATACDPFLLPGFLAQLPSGLATYRTYDSSCNVQGYLPALLAALKSSPYHTTALPPSQLVTKEAIQNKVSNKTVVMIGDETDHFLLQHFCTLVGQSVVAVDRYHPWGEALLKVPKEHAIKLTDHSSYISTDPGQKALAHYCHVPDFDFLLVSTYHLGGDIGDIFQGLPAWTAPGLFEHRMEDLYIPLLNSMAQSHPSSPNLPPPRSHPWPDTVILSSSFWDLARFATEDSTMMRSLVEDLSEHRLFSWRSRYVDMLTGIQSAWKEAKVGWRSIHAPPDAEQTTLEWWTGAQTDDTKTTTDHPLFHMNRIMALNLARKSVLYPTGDDIVKGRRNRSARLTKGSVVDMDWGTLMIGQDHHQVDRLHPGLSPGGSLFVEMLLQQML</sequence>
<dbReference type="OrthoDB" id="2588793at2759"/>
<proteinExistence type="predicted"/>
<organism evidence="1 2">
    <name type="scientific">Meira miltonrushii</name>
    <dbReference type="NCBI Taxonomy" id="1280837"/>
    <lineage>
        <taxon>Eukaryota</taxon>
        <taxon>Fungi</taxon>
        <taxon>Dikarya</taxon>
        <taxon>Basidiomycota</taxon>
        <taxon>Ustilaginomycotina</taxon>
        <taxon>Exobasidiomycetes</taxon>
        <taxon>Exobasidiales</taxon>
        <taxon>Brachybasidiaceae</taxon>
        <taxon>Meira</taxon>
    </lineage>
</organism>
<evidence type="ECO:0000313" key="1">
    <source>
        <dbReference type="EMBL" id="PWN33700.1"/>
    </source>
</evidence>
<gene>
    <name evidence="1" type="ORF">FA14DRAFT_124939</name>
</gene>
<dbReference type="EMBL" id="KZ819604">
    <property type="protein sequence ID" value="PWN33700.1"/>
    <property type="molecule type" value="Genomic_DNA"/>
</dbReference>
<protein>
    <submittedName>
        <fullName evidence="1">Uncharacterized protein</fullName>
    </submittedName>
</protein>
<dbReference type="RefSeq" id="XP_025354002.1">
    <property type="nucleotide sequence ID" value="XM_025496673.1"/>
</dbReference>